<keyword evidence="3" id="KW-1185">Reference proteome</keyword>
<reference evidence="2 3" key="1">
    <citation type="submission" date="2018-01" db="EMBL/GenBank/DDBJ databases">
        <title>Saezia sanguinis gen. nov., sp. nov., in the order Burkholderiales isolated from human blood.</title>
        <authorList>
            <person name="Medina-Pascual M.J."/>
            <person name="Valdezate S."/>
            <person name="Monzon S."/>
            <person name="Cuesta I."/>
            <person name="Carrasco G."/>
            <person name="Villalon P."/>
            <person name="Saez-Nieto J.A."/>
        </authorList>
    </citation>
    <scope>NUCLEOTIDE SEQUENCE [LARGE SCALE GENOMIC DNA]</scope>
    <source>
        <strain evidence="2 3">CNM695-12</strain>
    </source>
</reference>
<dbReference type="Proteomes" id="UP000286947">
    <property type="component" value="Unassembled WGS sequence"/>
</dbReference>
<evidence type="ECO:0000256" key="1">
    <source>
        <dbReference type="SAM" id="MobiDB-lite"/>
    </source>
</evidence>
<proteinExistence type="predicted"/>
<evidence type="ECO:0000313" key="2">
    <source>
        <dbReference type="EMBL" id="RUS66508.1"/>
    </source>
</evidence>
<gene>
    <name evidence="2" type="ORF">CUZ56_01788</name>
</gene>
<feature type="region of interest" description="Disordered" evidence="1">
    <location>
        <begin position="34"/>
        <end position="54"/>
    </location>
</feature>
<protein>
    <submittedName>
        <fullName evidence="2">Uncharacterized protein</fullName>
    </submittedName>
</protein>
<accession>A0A433SCN2</accession>
<comment type="caution">
    <text evidence="2">The sequence shown here is derived from an EMBL/GenBank/DDBJ whole genome shotgun (WGS) entry which is preliminary data.</text>
</comment>
<sequence length="54" mass="5858">MALSTMGTASNSDFAVPDRTVFFMRCQRIAHASLDSGLGSSGNKNFLHCQRPQP</sequence>
<name>A0A433SCN2_9BURK</name>
<dbReference type="AlphaFoldDB" id="A0A433SCN2"/>
<organism evidence="2 3">
    <name type="scientific">Saezia sanguinis</name>
    <dbReference type="NCBI Taxonomy" id="1965230"/>
    <lineage>
        <taxon>Bacteria</taxon>
        <taxon>Pseudomonadati</taxon>
        <taxon>Pseudomonadota</taxon>
        <taxon>Betaproteobacteria</taxon>
        <taxon>Burkholderiales</taxon>
        <taxon>Saeziaceae</taxon>
        <taxon>Saezia</taxon>
    </lineage>
</organism>
<evidence type="ECO:0000313" key="3">
    <source>
        <dbReference type="Proteomes" id="UP000286947"/>
    </source>
</evidence>
<dbReference type="EMBL" id="PQSP01000004">
    <property type="protein sequence ID" value="RUS66508.1"/>
    <property type="molecule type" value="Genomic_DNA"/>
</dbReference>